<accession>A0A0L9V0Q3</accession>
<reference evidence="2" key="1">
    <citation type="journal article" date="2015" name="Proc. Natl. Acad. Sci. U.S.A.">
        <title>Genome sequencing of adzuki bean (Vigna angularis) provides insight into high starch and low fat accumulation and domestication.</title>
        <authorList>
            <person name="Yang K."/>
            <person name="Tian Z."/>
            <person name="Chen C."/>
            <person name="Luo L."/>
            <person name="Zhao B."/>
            <person name="Wang Z."/>
            <person name="Yu L."/>
            <person name="Li Y."/>
            <person name="Sun Y."/>
            <person name="Li W."/>
            <person name="Chen Y."/>
            <person name="Li Y."/>
            <person name="Zhang Y."/>
            <person name="Ai D."/>
            <person name="Zhao J."/>
            <person name="Shang C."/>
            <person name="Ma Y."/>
            <person name="Wu B."/>
            <person name="Wang M."/>
            <person name="Gao L."/>
            <person name="Sun D."/>
            <person name="Zhang P."/>
            <person name="Guo F."/>
            <person name="Wang W."/>
            <person name="Li Y."/>
            <person name="Wang J."/>
            <person name="Varshney R.K."/>
            <person name="Wang J."/>
            <person name="Ling H.Q."/>
            <person name="Wan P."/>
        </authorList>
    </citation>
    <scope>NUCLEOTIDE SEQUENCE</scope>
    <source>
        <strain evidence="2">cv. Jingnong 6</strain>
    </source>
</reference>
<dbReference type="EMBL" id="CM003377">
    <property type="protein sequence ID" value="KOM48339.1"/>
    <property type="molecule type" value="Genomic_DNA"/>
</dbReference>
<dbReference type="AlphaFoldDB" id="A0A0L9V0Q3"/>
<organism evidence="1 2">
    <name type="scientific">Phaseolus angularis</name>
    <name type="common">Azuki bean</name>
    <name type="synonym">Vigna angularis</name>
    <dbReference type="NCBI Taxonomy" id="3914"/>
    <lineage>
        <taxon>Eukaryota</taxon>
        <taxon>Viridiplantae</taxon>
        <taxon>Streptophyta</taxon>
        <taxon>Embryophyta</taxon>
        <taxon>Tracheophyta</taxon>
        <taxon>Spermatophyta</taxon>
        <taxon>Magnoliopsida</taxon>
        <taxon>eudicotyledons</taxon>
        <taxon>Gunneridae</taxon>
        <taxon>Pentapetalae</taxon>
        <taxon>rosids</taxon>
        <taxon>fabids</taxon>
        <taxon>Fabales</taxon>
        <taxon>Fabaceae</taxon>
        <taxon>Papilionoideae</taxon>
        <taxon>50 kb inversion clade</taxon>
        <taxon>NPAAA clade</taxon>
        <taxon>indigoferoid/millettioid clade</taxon>
        <taxon>Phaseoleae</taxon>
        <taxon>Vigna</taxon>
    </lineage>
</organism>
<dbReference type="Proteomes" id="UP000053144">
    <property type="component" value="Chromosome 7"/>
</dbReference>
<evidence type="ECO:0000313" key="1">
    <source>
        <dbReference type="EMBL" id="KOM48339.1"/>
    </source>
</evidence>
<gene>
    <name evidence="1" type="ORF">LR48_Vigan07g204300</name>
</gene>
<dbReference type="Gramene" id="KOM48339">
    <property type="protein sequence ID" value="KOM48339"/>
    <property type="gene ID" value="LR48_Vigan07g204300"/>
</dbReference>
<name>A0A0L9V0Q3_PHAAN</name>
<proteinExistence type="predicted"/>
<evidence type="ECO:0000313" key="2">
    <source>
        <dbReference type="Proteomes" id="UP000053144"/>
    </source>
</evidence>
<sequence>MNWMKNLNSTVSRLSATAERQFSAATTVSRLSATVEHQFSAATTAGCPFGALSADDVGLDLFYELFKVLDNLGFTSFNKKRRRNTPFISRRQILDVEAPIFNF</sequence>
<protein>
    <submittedName>
        <fullName evidence="1">Uncharacterized protein</fullName>
    </submittedName>
</protein>